<protein>
    <submittedName>
        <fullName evidence="7">O-antigen ligase family protein</fullName>
    </submittedName>
</protein>
<feature type="transmembrane region" description="Helical" evidence="5">
    <location>
        <begin position="290"/>
        <end position="310"/>
    </location>
</feature>
<name>A0ABV7JJC3_9SPHI</name>
<sequence>MERLVSNKISIPIVLLALSLGIAYLTSVGGELIPVAVISVSVGAVFIALLFRNPIWGLYLTLSFSFLIMLITREISPRVQVGLGVEILLILTWIVAFFNKIKANWKAANSDVTALVILWFIISVFEIVNPSAPNVMGWFYEVRTTALNLLLIIPLTMILFNKERHLDVFLKIIIAFSLVAALNGIKQLMGGMLPGEMAFLKANTGTHFINGKLRVFSFFTDAGQFGASQAHVALICFILSAAPITLWKRAVLVAIGVVLCYGMLISGTRGALFVFAGVLIGLFLTKKFKLLFLGVMMMIGLVAFLKFTTIGQGNYHIRRLRTAVNPEQDASYIVRLNSQERLRTYLAARPFGGGLGTIGGNGQEFNPNGFLATVEPDSYWVKVWAMYGIVGLVIWFGIMMYIMGKCCGIIWNIRDPVLRIKLVALVSGTIGIFIASYGNEVINRTPSSIIVYMSWAIIFVASKWDKPDVLEAKEEKRPSAVYLN</sequence>
<organism evidence="7 8">
    <name type="scientific">Parapedobacter deserti</name>
    <dbReference type="NCBI Taxonomy" id="1912957"/>
    <lineage>
        <taxon>Bacteria</taxon>
        <taxon>Pseudomonadati</taxon>
        <taxon>Bacteroidota</taxon>
        <taxon>Sphingobacteriia</taxon>
        <taxon>Sphingobacteriales</taxon>
        <taxon>Sphingobacteriaceae</taxon>
        <taxon>Parapedobacter</taxon>
    </lineage>
</organism>
<dbReference type="RefSeq" id="WP_379018637.1">
    <property type="nucleotide sequence ID" value="NZ_JBHRTA010000004.1"/>
</dbReference>
<evidence type="ECO:0000256" key="3">
    <source>
        <dbReference type="ARBA" id="ARBA00022989"/>
    </source>
</evidence>
<dbReference type="InterPro" id="IPR051533">
    <property type="entry name" value="WaaL-like"/>
</dbReference>
<feature type="transmembrane region" description="Helical" evidence="5">
    <location>
        <begin position="384"/>
        <end position="404"/>
    </location>
</feature>
<feature type="transmembrane region" description="Helical" evidence="5">
    <location>
        <begin position="140"/>
        <end position="161"/>
    </location>
</feature>
<dbReference type="PANTHER" id="PTHR37422:SF13">
    <property type="entry name" value="LIPOPOLYSACCHARIDE BIOSYNTHESIS PROTEIN PA4999-RELATED"/>
    <property type="match status" value="1"/>
</dbReference>
<keyword evidence="4 5" id="KW-0472">Membrane</keyword>
<dbReference type="InterPro" id="IPR007016">
    <property type="entry name" value="O-antigen_ligase-rel_domated"/>
</dbReference>
<keyword evidence="8" id="KW-1185">Reference proteome</keyword>
<keyword evidence="7" id="KW-0436">Ligase</keyword>
<accession>A0ABV7JJC3</accession>
<dbReference type="GO" id="GO:0016874">
    <property type="term" value="F:ligase activity"/>
    <property type="evidence" value="ECO:0007669"/>
    <property type="project" value="UniProtKB-KW"/>
</dbReference>
<reference evidence="8" key="1">
    <citation type="journal article" date="2019" name="Int. J. Syst. Evol. Microbiol.">
        <title>The Global Catalogue of Microorganisms (GCM) 10K type strain sequencing project: providing services to taxonomists for standard genome sequencing and annotation.</title>
        <authorList>
            <consortium name="The Broad Institute Genomics Platform"/>
            <consortium name="The Broad Institute Genome Sequencing Center for Infectious Disease"/>
            <person name="Wu L."/>
            <person name="Ma J."/>
        </authorList>
    </citation>
    <scope>NUCLEOTIDE SEQUENCE [LARGE SCALE GENOMIC DNA]</scope>
    <source>
        <strain evidence="8">KCTC 52416</strain>
    </source>
</reference>
<evidence type="ECO:0000256" key="4">
    <source>
        <dbReference type="ARBA" id="ARBA00023136"/>
    </source>
</evidence>
<evidence type="ECO:0000256" key="2">
    <source>
        <dbReference type="ARBA" id="ARBA00022692"/>
    </source>
</evidence>
<evidence type="ECO:0000313" key="8">
    <source>
        <dbReference type="Proteomes" id="UP001595526"/>
    </source>
</evidence>
<feature type="transmembrane region" description="Helical" evidence="5">
    <location>
        <begin position="32"/>
        <end position="51"/>
    </location>
</feature>
<evidence type="ECO:0000256" key="1">
    <source>
        <dbReference type="ARBA" id="ARBA00004141"/>
    </source>
</evidence>
<evidence type="ECO:0000259" key="6">
    <source>
        <dbReference type="Pfam" id="PF04932"/>
    </source>
</evidence>
<comment type="caution">
    <text evidence="7">The sequence shown here is derived from an EMBL/GenBank/DDBJ whole genome shotgun (WGS) entry which is preliminary data.</text>
</comment>
<dbReference type="EMBL" id="JBHRTA010000004">
    <property type="protein sequence ID" value="MFC3196176.1"/>
    <property type="molecule type" value="Genomic_DNA"/>
</dbReference>
<keyword evidence="2 5" id="KW-0812">Transmembrane</keyword>
<dbReference type="Proteomes" id="UP001595526">
    <property type="component" value="Unassembled WGS sequence"/>
</dbReference>
<gene>
    <name evidence="7" type="ORF">ACFOET_00985</name>
</gene>
<evidence type="ECO:0000256" key="5">
    <source>
        <dbReference type="SAM" id="Phobius"/>
    </source>
</evidence>
<feature type="transmembrane region" description="Helical" evidence="5">
    <location>
        <begin position="110"/>
        <end position="128"/>
    </location>
</feature>
<feature type="transmembrane region" description="Helical" evidence="5">
    <location>
        <begin position="168"/>
        <end position="185"/>
    </location>
</feature>
<feature type="transmembrane region" description="Helical" evidence="5">
    <location>
        <begin position="79"/>
        <end position="98"/>
    </location>
</feature>
<comment type="subcellular location">
    <subcellularLocation>
        <location evidence="1">Membrane</location>
        <topology evidence="1">Multi-pass membrane protein</topology>
    </subcellularLocation>
</comment>
<evidence type="ECO:0000313" key="7">
    <source>
        <dbReference type="EMBL" id="MFC3196176.1"/>
    </source>
</evidence>
<feature type="domain" description="O-antigen ligase-related" evidence="6">
    <location>
        <begin position="257"/>
        <end position="396"/>
    </location>
</feature>
<feature type="transmembrane region" description="Helical" evidence="5">
    <location>
        <begin position="9"/>
        <end position="26"/>
    </location>
</feature>
<keyword evidence="3 5" id="KW-1133">Transmembrane helix</keyword>
<proteinExistence type="predicted"/>
<feature type="transmembrane region" description="Helical" evidence="5">
    <location>
        <begin position="416"/>
        <end position="435"/>
    </location>
</feature>
<dbReference type="Pfam" id="PF04932">
    <property type="entry name" value="Wzy_C"/>
    <property type="match status" value="1"/>
</dbReference>
<feature type="transmembrane region" description="Helical" evidence="5">
    <location>
        <begin position="56"/>
        <end position="73"/>
    </location>
</feature>
<dbReference type="PANTHER" id="PTHR37422">
    <property type="entry name" value="TEICHURONIC ACID BIOSYNTHESIS PROTEIN TUAE"/>
    <property type="match status" value="1"/>
</dbReference>
<feature type="transmembrane region" description="Helical" evidence="5">
    <location>
        <begin position="250"/>
        <end position="283"/>
    </location>
</feature>